<organism evidence="1 2">
    <name type="scientific">Mortierella polycephala</name>
    <dbReference type="NCBI Taxonomy" id="41804"/>
    <lineage>
        <taxon>Eukaryota</taxon>
        <taxon>Fungi</taxon>
        <taxon>Fungi incertae sedis</taxon>
        <taxon>Mucoromycota</taxon>
        <taxon>Mortierellomycotina</taxon>
        <taxon>Mortierellomycetes</taxon>
        <taxon>Mortierellales</taxon>
        <taxon>Mortierellaceae</taxon>
        <taxon>Mortierella</taxon>
    </lineage>
</organism>
<name>A0A9P6Q782_9FUNG</name>
<keyword evidence="2" id="KW-1185">Reference proteome</keyword>
<dbReference type="EMBL" id="JAAAJA010000169">
    <property type="protein sequence ID" value="KAG0259967.1"/>
    <property type="molecule type" value="Genomic_DNA"/>
</dbReference>
<gene>
    <name evidence="1" type="ORF">BG011_002243</name>
</gene>
<proteinExistence type="predicted"/>
<dbReference type="Proteomes" id="UP000726737">
    <property type="component" value="Unassembled WGS sequence"/>
</dbReference>
<sequence length="101" mass="10806">MFKSYFRSSRASDPSALKQSAIHSTVAAASSATQSVASLPDSILIEDEKKHLVTKESHGDSESMITVTTITAATTATENAKSRSNAELLRVSNQTYALCRV</sequence>
<accession>A0A9P6Q782</accession>
<protein>
    <submittedName>
        <fullName evidence="1">Uncharacterized protein</fullName>
    </submittedName>
</protein>
<comment type="caution">
    <text evidence="1">The sequence shown here is derived from an EMBL/GenBank/DDBJ whole genome shotgun (WGS) entry which is preliminary data.</text>
</comment>
<evidence type="ECO:0000313" key="2">
    <source>
        <dbReference type="Proteomes" id="UP000726737"/>
    </source>
</evidence>
<dbReference type="AlphaFoldDB" id="A0A9P6Q782"/>
<evidence type="ECO:0000313" key="1">
    <source>
        <dbReference type="EMBL" id="KAG0259967.1"/>
    </source>
</evidence>
<reference evidence="1" key="1">
    <citation type="journal article" date="2020" name="Fungal Divers.">
        <title>Resolving the Mortierellaceae phylogeny through synthesis of multi-gene phylogenetics and phylogenomics.</title>
        <authorList>
            <person name="Vandepol N."/>
            <person name="Liber J."/>
            <person name="Desiro A."/>
            <person name="Na H."/>
            <person name="Kennedy M."/>
            <person name="Barry K."/>
            <person name="Grigoriev I.V."/>
            <person name="Miller A.N."/>
            <person name="O'Donnell K."/>
            <person name="Stajich J.E."/>
            <person name="Bonito G."/>
        </authorList>
    </citation>
    <scope>NUCLEOTIDE SEQUENCE</scope>
    <source>
        <strain evidence="1">KOD948</strain>
    </source>
</reference>